<feature type="compositionally biased region" description="Polar residues" evidence="1">
    <location>
        <begin position="1"/>
        <end position="20"/>
    </location>
</feature>
<name>A0A9P6QL66_9FUNG</name>
<dbReference type="PANTHER" id="PTHR12459">
    <property type="entry name" value="TRANSMEMBRANE PROTEIN 135-RELATED"/>
    <property type="match status" value="1"/>
</dbReference>
<protein>
    <recommendedName>
        <fullName evidence="4">Transmembrane protein 135 N-terminal domain-containing protein</fullName>
    </recommendedName>
</protein>
<gene>
    <name evidence="2" type="ORF">DFQ27_005449</name>
</gene>
<feature type="compositionally biased region" description="Low complexity" evidence="1">
    <location>
        <begin position="21"/>
        <end position="64"/>
    </location>
</feature>
<organism evidence="2 3">
    <name type="scientific">Actinomortierella ambigua</name>
    <dbReference type="NCBI Taxonomy" id="1343610"/>
    <lineage>
        <taxon>Eukaryota</taxon>
        <taxon>Fungi</taxon>
        <taxon>Fungi incertae sedis</taxon>
        <taxon>Mucoromycota</taxon>
        <taxon>Mortierellomycotina</taxon>
        <taxon>Mortierellomycetes</taxon>
        <taxon>Mortierellales</taxon>
        <taxon>Mortierellaceae</taxon>
        <taxon>Actinomortierella</taxon>
    </lineage>
</organism>
<dbReference type="AlphaFoldDB" id="A0A9P6QL66"/>
<dbReference type="EMBL" id="JAAAJB010000039">
    <property type="protein sequence ID" value="KAG0268854.1"/>
    <property type="molecule type" value="Genomic_DNA"/>
</dbReference>
<accession>A0A9P6QL66</accession>
<dbReference type="PANTHER" id="PTHR12459:SF6">
    <property type="entry name" value="GB|AAD46013.1"/>
    <property type="match status" value="1"/>
</dbReference>
<evidence type="ECO:0000313" key="2">
    <source>
        <dbReference type="EMBL" id="KAG0268854.1"/>
    </source>
</evidence>
<feature type="region of interest" description="Disordered" evidence="1">
    <location>
        <begin position="1"/>
        <end position="73"/>
    </location>
</feature>
<comment type="caution">
    <text evidence="2">The sequence shown here is derived from an EMBL/GenBank/DDBJ whole genome shotgun (WGS) entry which is preliminary data.</text>
</comment>
<feature type="compositionally biased region" description="Basic and acidic residues" evidence="1">
    <location>
        <begin position="103"/>
        <end position="112"/>
    </location>
</feature>
<evidence type="ECO:0008006" key="4">
    <source>
        <dbReference type="Google" id="ProtNLM"/>
    </source>
</evidence>
<evidence type="ECO:0000256" key="1">
    <source>
        <dbReference type="SAM" id="MobiDB-lite"/>
    </source>
</evidence>
<feature type="compositionally biased region" description="Low complexity" evidence="1">
    <location>
        <begin position="113"/>
        <end position="137"/>
    </location>
</feature>
<proteinExistence type="predicted"/>
<dbReference type="OrthoDB" id="291792at2759"/>
<keyword evidence="3" id="KW-1185">Reference proteome</keyword>
<sequence>MSSNTPPSPNDSGEGNPSFESAQDTQATTTTGVASTSLESKTSVTKRTVTTTSVNSSISSLSSSYATIDGSGSVLEDEEHSVIKATHTTDVHPNDVETTGAPAEDHLFKDDMSSPSIPSSSSSSSSLPTISSSDNVVSSITETTTTASSVEYKYTDQKYINGKRSRHYRTKEGREAAERAKQFKRGTTIPHLNYRCDTQIGVLRHALLGAVRSFGVTYGMKALVNFLLGLIKVSKGNLKLHRGKDDRINGAIAGAIAGLAILIENHDRRVTFAQQMLIRAGQGVYNAAKHRGRFEFRHGDALLFALGSAQVLYAYCMQPDTIPPEYFGFMVKTARVHTEALAFNRARVRGFPVDVSQVKALVERLKPTKRNLEIVSQLTEYTDIIPCAVLHPSFDSCRVNNVERFIQVTKNILPVYATLNFVPMLILRMKRLLADPVGVLSKTSFNTLRSSVFLAVFVALYQSQICTHRSLFHNGWVNSNSKYLYWLFGFTCSGAAIMVEQESRRAELAMYVLPKAAESLYKILYQKNWIKGVKHWEVMMFSCAMSLIMSFYQQEEQVLSPFVTKLIYHILGKN</sequence>
<evidence type="ECO:0000313" key="3">
    <source>
        <dbReference type="Proteomes" id="UP000807716"/>
    </source>
</evidence>
<dbReference type="InterPro" id="IPR026749">
    <property type="entry name" value="Tmem135"/>
</dbReference>
<reference evidence="2" key="1">
    <citation type="journal article" date="2020" name="Fungal Divers.">
        <title>Resolving the Mortierellaceae phylogeny through synthesis of multi-gene phylogenetics and phylogenomics.</title>
        <authorList>
            <person name="Vandepol N."/>
            <person name="Liber J."/>
            <person name="Desiro A."/>
            <person name="Na H."/>
            <person name="Kennedy M."/>
            <person name="Barry K."/>
            <person name="Grigoriev I.V."/>
            <person name="Miller A.N."/>
            <person name="O'Donnell K."/>
            <person name="Stajich J.E."/>
            <person name="Bonito G."/>
        </authorList>
    </citation>
    <scope>NUCLEOTIDE SEQUENCE</scope>
    <source>
        <strain evidence="2">BC1065</strain>
    </source>
</reference>
<dbReference type="Proteomes" id="UP000807716">
    <property type="component" value="Unassembled WGS sequence"/>
</dbReference>
<feature type="region of interest" description="Disordered" evidence="1">
    <location>
        <begin position="85"/>
        <end position="137"/>
    </location>
</feature>